<dbReference type="OrthoDB" id="195071at2157"/>
<accession>A0A8T8E2K9</accession>
<organism evidence="1 2">
    <name type="scientific">Haloterrigena salifodinae</name>
    <dbReference type="NCBI Taxonomy" id="2675099"/>
    <lineage>
        <taxon>Archaea</taxon>
        <taxon>Methanobacteriati</taxon>
        <taxon>Methanobacteriota</taxon>
        <taxon>Stenosarchaea group</taxon>
        <taxon>Halobacteria</taxon>
        <taxon>Halobacteriales</taxon>
        <taxon>Natrialbaceae</taxon>
        <taxon>Haloterrigena</taxon>
    </lineage>
</organism>
<dbReference type="RefSeq" id="WP_204748250.1">
    <property type="nucleotide sequence ID" value="NZ_CP069188.1"/>
</dbReference>
<dbReference type="EMBL" id="CP069188">
    <property type="protein sequence ID" value="QRV15817.1"/>
    <property type="molecule type" value="Genomic_DNA"/>
</dbReference>
<dbReference type="PROSITE" id="PS51257">
    <property type="entry name" value="PROKAR_LIPOPROTEIN"/>
    <property type="match status" value="1"/>
</dbReference>
<protein>
    <submittedName>
        <fullName evidence="1">Uncharacterized protein</fullName>
    </submittedName>
</protein>
<evidence type="ECO:0000313" key="1">
    <source>
        <dbReference type="EMBL" id="QRV15817.1"/>
    </source>
</evidence>
<dbReference type="Proteomes" id="UP000637819">
    <property type="component" value="Chromosome"/>
</dbReference>
<reference evidence="1 2" key="1">
    <citation type="submission" date="2021-01" db="EMBL/GenBank/DDBJ databases">
        <title>Genome Sequence and Methylation Pattern of Haloterrigena salifodinae BOL5-1, An Extremely Halophilic Archaeon from a Bolivian Salt Mine.</title>
        <authorList>
            <person name="DasSarma P."/>
            <person name="Anton B.P."/>
            <person name="DasSarma S.L."/>
            <person name="von Ehrenheim H.A.L."/>
            <person name="Martinez F.L."/>
            <person name="Guzman D."/>
            <person name="Roberts R.J."/>
            <person name="DasSarma S."/>
        </authorList>
    </citation>
    <scope>NUCLEOTIDE SEQUENCE [LARGE SCALE GENOMIC DNA]</scope>
    <source>
        <strain evidence="1 2">BOL5-1</strain>
    </source>
</reference>
<dbReference type="AlphaFoldDB" id="A0A8T8E2K9"/>
<keyword evidence="2" id="KW-1185">Reference proteome</keyword>
<proteinExistence type="predicted"/>
<dbReference type="GeneID" id="62873983"/>
<evidence type="ECO:0000313" key="2">
    <source>
        <dbReference type="Proteomes" id="UP000637819"/>
    </source>
</evidence>
<name>A0A8T8E2K9_9EURY</name>
<gene>
    <name evidence="1" type="ORF">JMJ58_02625</name>
</gene>
<dbReference type="KEGG" id="hsal:JMJ58_02625"/>
<sequence>MRRRDFFATGSIFVASAAAGCVGDSFSPNARSEANRTHFEKVEGEYVASIRNGLAKSVTAEISVTDATETTKEETISLPPRDTTQIEQLFETDSEPYTVSISAAGAVKEGTLQPSKSPDNKFVYTITSAGIEFTQERRPAADIALSNNLDKRVDVRVTTSGPDGSVYDVLTVSSESFVSFRDVFSEDAKYDVHIRANGMSESVTFQNSATSGLSIGVTSNELRVKSYDL</sequence>